<dbReference type="OrthoDB" id="9787136at2"/>
<dbReference type="HAMAP" id="MF_01216">
    <property type="entry name" value="Azoreductase_type1"/>
    <property type="match status" value="1"/>
</dbReference>
<comment type="cofactor">
    <cofactor evidence="6">
        <name>FMN</name>
        <dbReference type="ChEBI" id="CHEBI:58210"/>
    </cofactor>
    <text evidence="6">Binds 1 FMN per subunit.</text>
</comment>
<dbReference type="EC" id="1.7.1.17" evidence="6"/>
<evidence type="ECO:0000313" key="9">
    <source>
        <dbReference type="Proteomes" id="UP000185639"/>
    </source>
</evidence>
<dbReference type="STRING" id="484498.SAMN05421686_10324"/>
<dbReference type="GO" id="GO:0016655">
    <property type="term" value="F:oxidoreductase activity, acting on NAD(P)H, quinone or similar compound as acceptor"/>
    <property type="evidence" value="ECO:0007669"/>
    <property type="project" value="InterPro"/>
</dbReference>
<evidence type="ECO:0000256" key="4">
    <source>
        <dbReference type="ARBA" id="ARBA00023027"/>
    </source>
</evidence>
<dbReference type="GO" id="GO:0010181">
    <property type="term" value="F:FMN binding"/>
    <property type="evidence" value="ECO:0007669"/>
    <property type="project" value="UniProtKB-UniRule"/>
</dbReference>
<comment type="caution">
    <text evidence="6">Lacks conserved residue(s) required for the propagation of feature annotation.</text>
</comment>
<organism evidence="8 9">
    <name type="scientific">Thalassolituus maritimus</name>
    <dbReference type="NCBI Taxonomy" id="484498"/>
    <lineage>
        <taxon>Bacteria</taxon>
        <taxon>Pseudomonadati</taxon>
        <taxon>Pseudomonadota</taxon>
        <taxon>Gammaproteobacteria</taxon>
        <taxon>Oceanospirillales</taxon>
        <taxon>Oceanospirillaceae</taxon>
        <taxon>Thalassolituus</taxon>
    </lineage>
</organism>
<comment type="catalytic activity">
    <reaction evidence="6">
        <text>2 a quinone + NADH + H(+) = 2 a 1,4-benzosemiquinone + NAD(+)</text>
        <dbReference type="Rhea" id="RHEA:65952"/>
        <dbReference type="ChEBI" id="CHEBI:15378"/>
        <dbReference type="ChEBI" id="CHEBI:57540"/>
        <dbReference type="ChEBI" id="CHEBI:57945"/>
        <dbReference type="ChEBI" id="CHEBI:132124"/>
        <dbReference type="ChEBI" id="CHEBI:134225"/>
    </reaction>
</comment>
<reference evidence="9" key="1">
    <citation type="submission" date="2017-01" db="EMBL/GenBank/DDBJ databases">
        <authorList>
            <person name="Varghese N."/>
            <person name="Submissions S."/>
        </authorList>
    </citation>
    <scope>NUCLEOTIDE SEQUENCE [LARGE SCALE GENOMIC DNA]</scope>
    <source>
        <strain evidence="9">DSM 24913</strain>
    </source>
</reference>
<dbReference type="RefSeq" id="WP_076514581.1">
    <property type="nucleotide sequence ID" value="NZ_FTOH01000003.1"/>
</dbReference>
<dbReference type="Proteomes" id="UP000185639">
    <property type="component" value="Unassembled WGS sequence"/>
</dbReference>
<comment type="function">
    <text evidence="6">Also exhibits azoreductase activity. Catalyzes the reductive cleavage of the azo bond in aromatic azo compounds to the corresponding amines.</text>
</comment>
<dbReference type="InterPro" id="IPR023048">
    <property type="entry name" value="NADH:quinone_OxRdtase_FMN_depd"/>
</dbReference>
<dbReference type="PANTHER" id="PTHR43741">
    <property type="entry name" value="FMN-DEPENDENT NADH-AZOREDUCTASE 1"/>
    <property type="match status" value="1"/>
</dbReference>
<keyword evidence="3 6" id="KW-0560">Oxidoreductase</keyword>
<keyword evidence="9" id="KW-1185">Reference proteome</keyword>
<feature type="binding site" evidence="6">
    <location>
        <begin position="16"/>
        <end position="18"/>
    </location>
    <ligand>
        <name>FMN</name>
        <dbReference type="ChEBI" id="CHEBI:58210"/>
    </ligand>
</feature>
<dbReference type="PANTHER" id="PTHR43741:SF4">
    <property type="entry name" value="FMN-DEPENDENT NADH:QUINONE OXIDOREDUCTASE"/>
    <property type="match status" value="1"/>
</dbReference>
<dbReference type="InterPro" id="IPR003680">
    <property type="entry name" value="Flavodoxin_fold"/>
</dbReference>
<evidence type="ECO:0000256" key="6">
    <source>
        <dbReference type="HAMAP-Rule" id="MF_01216"/>
    </source>
</evidence>
<evidence type="ECO:0000256" key="2">
    <source>
        <dbReference type="ARBA" id="ARBA00022643"/>
    </source>
</evidence>
<dbReference type="Gene3D" id="3.40.50.360">
    <property type="match status" value="1"/>
</dbReference>
<evidence type="ECO:0000256" key="5">
    <source>
        <dbReference type="ARBA" id="ARBA00048542"/>
    </source>
</evidence>
<dbReference type="EMBL" id="FTOH01000003">
    <property type="protein sequence ID" value="SIS63527.1"/>
    <property type="molecule type" value="Genomic_DNA"/>
</dbReference>
<evidence type="ECO:0000256" key="1">
    <source>
        <dbReference type="ARBA" id="ARBA00022630"/>
    </source>
</evidence>
<sequence>MTHILRVDSSMRTEGSVSRNLADKLIERLSDSSTQVTERDLANGIELINENWIGSNFTDPSDRSDEQKTSLATSDQLVNELRAADTVVITAPVYNFHVPAALKAWIDMVARARETFRYTEEGPVGLLTGKKVYVVVTSGGTVLGAENDFVSGWLKYILAFMGMTDVTFIDGSGLMLDETKAEKAEAEIAGVA</sequence>
<comment type="function">
    <text evidence="6">Quinone reductase that provides resistance to thiol-specific stress caused by electrophilic quinones.</text>
</comment>
<name>A0A1N7KPM8_9GAMM</name>
<accession>A0A1N7KPM8</accession>
<dbReference type="EC" id="1.6.5.-" evidence="6"/>
<comment type="catalytic activity">
    <reaction evidence="5">
        <text>N,N-dimethyl-1,4-phenylenediamine + anthranilate + 2 NAD(+) = 2-(4-dimethylaminophenyl)diazenylbenzoate + 2 NADH + 2 H(+)</text>
        <dbReference type="Rhea" id="RHEA:55872"/>
        <dbReference type="ChEBI" id="CHEBI:15378"/>
        <dbReference type="ChEBI" id="CHEBI:15783"/>
        <dbReference type="ChEBI" id="CHEBI:16567"/>
        <dbReference type="ChEBI" id="CHEBI:57540"/>
        <dbReference type="ChEBI" id="CHEBI:57945"/>
        <dbReference type="ChEBI" id="CHEBI:71579"/>
        <dbReference type="EC" id="1.7.1.17"/>
    </reaction>
    <physiologicalReaction direction="right-to-left" evidence="5">
        <dbReference type="Rhea" id="RHEA:55874"/>
    </physiologicalReaction>
</comment>
<gene>
    <name evidence="6" type="primary">azoR</name>
    <name evidence="8" type="ORF">SAMN05421686_10324</name>
</gene>
<dbReference type="SUPFAM" id="SSF52218">
    <property type="entry name" value="Flavoproteins"/>
    <property type="match status" value="1"/>
</dbReference>
<comment type="similarity">
    <text evidence="6">Belongs to the azoreductase type 1 family.</text>
</comment>
<dbReference type="AlphaFoldDB" id="A0A1N7KPM8"/>
<evidence type="ECO:0000313" key="8">
    <source>
        <dbReference type="EMBL" id="SIS63527.1"/>
    </source>
</evidence>
<comment type="subunit">
    <text evidence="6">Homodimer.</text>
</comment>
<protein>
    <recommendedName>
        <fullName evidence="6">FMN dependent NADH:quinone oxidoreductase</fullName>
        <ecNumber evidence="6">1.6.5.-</ecNumber>
    </recommendedName>
    <alternativeName>
        <fullName evidence="6">Azo-dye reductase</fullName>
    </alternativeName>
    <alternativeName>
        <fullName evidence="6">FMN-dependent NADH-azo compound oxidoreductase</fullName>
    </alternativeName>
    <alternativeName>
        <fullName evidence="6">FMN-dependent NADH-azoreductase</fullName>
        <ecNumber evidence="6">1.7.1.17</ecNumber>
    </alternativeName>
</protein>
<feature type="binding site" evidence="6">
    <location>
        <begin position="137"/>
        <end position="140"/>
    </location>
    <ligand>
        <name>FMN</name>
        <dbReference type="ChEBI" id="CHEBI:58210"/>
    </ligand>
</feature>
<keyword evidence="4 6" id="KW-0520">NAD</keyword>
<dbReference type="GO" id="GO:0009055">
    <property type="term" value="F:electron transfer activity"/>
    <property type="evidence" value="ECO:0007669"/>
    <property type="project" value="UniProtKB-UniRule"/>
</dbReference>
<proteinExistence type="inferred from homology"/>
<keyword evidence="1 6" id="KW-0285">Flavoprotein</keyword>
<evidence type="ECO:0000256" key="3">
    <source>
        <dbReference type="ARBA" id="ARBA00023002"/>
    </source>
</evidence>
<feature type="binding site" evidence="6">
    <location>
        <position position="10"/>
    </location>
    <ligand>
        <name>FMN</name>
        <dbReference type="ChEBI" id="CHEBI:58210"/>
    </ligand>
</feature>
<evidence type="ECO:0000259" key="7">
    <source>
        <dbReference type="Pfam" id="PF02525"/>
    </source>
</evidence>
<dbReference type="GO" id="GO:0016652">
    <property type="term" value="F:oxidoreductase activity, acting on NAD(P)H as acceptor"/>
    <property type="evidence" value="ECO:0007669"/>
    <property type="project" value="UniProtKB-UniRule"/>
</dbReference>
<dbReference type="InterPro" id="IPR029039">
    <property type="entry name" value="Flavoprotein-like_sf"/>
</dbReference>
<dbReference type="Pfam" id="PF02525">
    <property type="entry name" value="Flavodoxin_2"/>
    <property type="match status" value="1"/>
</dbReference>
<keyword evidence="2 6" id="KW-0288">FMN</keyword>
<feature type="domain" description="Flavodoxin-like fold" evidence="7">
    <location>
        <begin position="3"/>
        <end position="186"/>
    </location>
</feature>
<dbReference type="InterPro" id="IPR050104">
    <property type="entry name" value="FMN-dep_NADH:Q_OxRdtase_AzoR1"/>
</dbReference>